<dbReference type="EMBL" id="BMMS01000003">
    <property type="protein sequence ID" value="GGO82463.1"/>
    <property type="molecule type" value="Genomic_DNA"/>
</dbReference>
<dbReference type="InterPro" id="IPR011712">
    <property type="entry name" value="Sig_transdc_His_kin_sub3_dim/P"/>
</dbReference>
<dbReference type="GO" id="GO:0005524">
    <property type="term" value="F:ATP binding"/>
    <property type="evidence" value="ECO:0007669"/>
    <property type="project" value="UniProtKB-KW"/>
</dbReference>
<evidence type="ECO:0000259" key="11">
    <source>
        <dbReference type="Pfam" id="PF07730"/>
    </source>
</evidence>
<dbReference type="GO" id="GO:0000155">
    <property type="term" value="F:phosphorelay sensor kinase activity"/>
    <property type="evidence" value="ECO:0007669"/>
    <property type="project" value="InterPro"/>
</dbReference>
<accession>A0A917ZGU2</accession>
<evidence type="ECO:0000256" key="5">
    <source>
        <dbReference type="ARBA" id="ARBA00022741"/>
    </source>
</evidence>
<dbReference type="Proteomes" id="UP000641932">
    <property type="component" value="Unassembled WGS sequence"/>
</dbReference>
<evidence type="ECO:0000256" key="9">
    <source>
        <dbReference type="SAM" id="Phobius"/>
    </source>
</evidence>
<keyword evidence="8" id="KW-0902">Two-component regulatory system</keyword>
<evidence type="ECO:0000256" key="6">
    <source>
        <dbReference type="ARBA" id="ARBA00022777"/>
    </source>
</evidence>
<dbReference type="AlphaFoldDB" id="A0A917ZGU2"/>
<dbReference type="EC" id="2.7.13.3" evidence="2"/>
<feature type="domain" description="Signal transduction histidine kinase subgroup 3 dimerisation and phosphoacceptor" evidence="11">
    <location>
        <begin position="178"/>
        <end position="244"/>
    </location>
</feature>
<keyword evidence="3" id="KW-0597">Phosphoprotein</keyword>
<proteinExistence type="predicted"/>
<evidence type="ECO:0000256" key="1">
    <source>
        <dbReference type="ARBA" id="ARBA00000085"/>
    </source>
</evidence>
<dbReference type="PANTHER" id="PTHR24421">
    <property type="entry name" value="NITRATE/NITRITE SENSOR PROTEIN NARX-RELATED"/>
    <property type="match status" value="1"/>
</dbReference>
<keyword evidence="7" id="KW-0067">ATP-binding</keyword>
<dbReference type="InterPro" id="IPR003594">
    <property type="entry name" value="HATPase_dom"/>
</dbReference>
<evidence type="ECO:0000256" key="3">
    <source>
        <dbReference type="ARBA" id="ARBA00022553"/>
    </source>
</evidence>
<gene>
    <name evidence="12" type="ORF">GCM10012280_09120</name>
</gene>
<feature type="transmembrane region" description="Helical" evidence="9">
    <location>
        <begin position="35"/>
        <end position="55"/>
    </location>
</feature>
<dbReference type="Gene3D" id="3.30.565.10">
    <property type="entry name" value="Histidine kinase-like ATPase, C-terminal domain"/>
    <property type="match status" value="1"/>
</dbReference>
<feature type="transmembrane region" description="Helical" evidence="9">
    <location>
        <begin position="12"/>
        <end position="29"/>
    </location>
</feature>
<evidence type="ECO:0000256" key="7">
    <source>
        <dbReference type="ARBA" id="ARBA00022840"/>
    </source>
</evidence>
<comment type="caution">
    <text evidence="12">The sequence shown here is derived from an EMBL/GenBank/DDBJ whole genome shotgun (WGS) entry which is preliminary data.</text>
</comment>
<sequence>MEDPVSLPRFVRAAARWTLLLFLGLLWLFDINGSPLYGTTPVLTGALFAAVVLIPGRLPLRWRAGIVGAASWAVTFAVVPGDSWARFSTWGMLETAVLLWVLMLTVRRVQPPQLAMAEGALLSTAVIVMPLRIIAGTEALTFSFLLTFVVAAAIGLALYLRVLDARRIRAVDAVRQSERLELARDLHDFVAHHVTGIVVQAQAARTVGATSPQEVEPLLASIEQAGAEALASMRRLVQVLREDERTVARPAEGFTELTALTTEFSRTGPYVSLRVAEAARGARLAPEVTTSAHRVVQEALTNVRRHAPSAASVLVRIGLVAGCLEVTVCNDAPAHGGHRGAPTGGHGGFGLVGLRERVEAVGGNLRAGPLPQGGWEVAARLPVLSMTGS</sequence>
<comment type="catalytic activity">
    <reaction evidence="1">
        <text>ATP + protein L-histidine = ADP + protein N-phospho-L-histidine.</text>
        <dbReference type="EC" id="2.7.13.3"/>
    </reaction>
</comment>
<keyword evidence="9" id="KW-0812">Transmembrane</keyword>
<dbReference type="RefSeq" id="WP_229698150.1">
    <property type="nucleotide sequence ID" value="NZ_BMMS01000003.1"/>
</dbReference>
<evidence type="ECO:0000256" key="2">
    <source>
        <dbReference type="ARBA" id="ARBA00012438"/>
    </source>
</evidence>
<evidence type="ECO:0000256" key="4">
    <source>
        <dbReference type="ARBA" id="ARBA00022679"/>
    </source>
</evidence>
<reference evidence="12" key="1">
    <citation type="journal article" date="2014" name="Int. J. Syst. Evol. Microbiol.">
        <title>Complete genome sequence of Corynebacterium casei LMG S-19264T (=DSM 44701T), isolated from a smear-ripened cheese.</title>
        <authorList>
            <consortium name="US DOE Joint Genome Institute (JGI-PGF)"/>
            <person name="Walter F."/>
            <person name="Albersmeier A."/>
            <person name="Kalinowski J."/>
            <person name="Ruckert C."/>
        </authorList>
    </citation>
    <scope>NUCLEOTIDE SEQUENCE</scope>
    <source>
        <strain evidence="12">CGMCC 4.7201</strain>
    </source>
</reference>
<feature type="transmembrane region" description="Helical" evidence="9">
    <location>
        <begin position="62"/>
        <end position="81"/>
    </location>
</feature>
<dbReference type="Gene3D" id="1.20.5.1930">
    <property type="match status" value="1"/>
</dbReference>
<evidence type="ECO:0000313" key="12">
    <source>
        <dbReference type="EMBL" id="GGO82463.1"/>
    </source>
</evidence>
<evidence type="ECO:0000259" key="10">
    <source>
        <dbReference type="Pfam" id="PF02518"/>
    </source>
</evidence>
<evidence type="ECO:0000313" key="13">
    <source>
        <dbReference type="Proteomes" id="UP000641932"/>
    </source>
</evidence>
<evidence type="ECO:0000256" key="8">
    <source>
        <dbReference type="ARBA" id="ARBA00023012"/>
    </source>
</evidence>
<dbReference type="PANTHER" id="PTHR24421:SF10">
    <property type="entry name" value="NITRATE_NITRITE SENSOR PROTEIN NARQ"/>
    <property type="match status" value="1"/>
</dbReference>
<keyword evidence="5" id="KW-0547">Nucleotide-binding</keyword>
<feature type="transmembrane region" description="Helical" evidence="9">
    <location>
        <begin position="140"/>
        <end position="160"/>
    </location>
</feature>
<keyword evidence="6 12" id="KW-0418">Kinase</keyword>
<feature type="transmembrane region" description="Helical" evidence="9">
    <location>
        <begin position="87"/>
        <end position="106"/>
    </location>
</feature>
<keyword evidence="4" id="KW-0808">Transferase</keyword>
<dbReference type="SUPFAM" id="SSF55874">
    <property type="entry name" value="ATPase domain of HSP90 chaperone/DNA topoisomerase II/histidine kinase"/>
    <property type="match status" value="1"/>
</dbReference>
<dbReference type="GO" id="GO:0046983">
    <property type="term" value="F:protein dimerization activity"/>
    <property type="evidence" value="ECO:0007669"/>
    <property type="project" value="InterPro"/>
</dbReference>
<feature type="transmembrane region" description="Helical" evidence="9">
    <location>
        <begin position="113"/>
        <end position="134"/>
    </location>
</feature>
<keyword evidence="13" id="KW-1185">Reference proteome</keyword>
<protein>
    <recommendedName>
        <fullName evidence="2">histidine kinase</fullName>
        <ecNumber evidence="2">2.7.13.3</ecNumber>
    </recommendedName>
</protein>
<reference evidence="12" key="2">
    <citation type="submission" date="2020-09" db="EMBL/GenBank/DDBJ databases">
        <authorList>
            <person name="Sun Q."/>
            <person name="Zhou Y."/>
        </authorList>
    </citation>
    <scope>NUCLEOTIDE SEQUENCE</scope>
    <source>
        <strain evidence="12">CGMCC 4.7201</strain>
    </source>
</reference>
<dbReference type="InterPro" id="IPR036890">
    <property type="entry name" value="HATPase_C_sf"/>
</dbReference>
<feature type="domain" description="Histidine kinase/HSP90-like ATPase" evidence="10">
    <location>
        <begin position="290"/>
        <end position="383"/>
    </location>
</feature>
<organism evidence="12 13">
    <name type="scientific">Wenjunlia tyrosinilytica</name>
    <dbReference type="NCBI Taxonomy" id="1544741"/>
    <lineage>
        <taxon>Bacteria</taxon>
        <taxon>Bacillati</taxon>
        <taxon>Actinomycetota</taxon>
        <taxon>Actinomycetes</taxon>
        <taxon>Kitasatosporales</taxon>
        <taxon>Streptomycetaceae</taxon>
        <taxon>Wenjunlia</taxon>
    </lineage>
</organism>
<keyword evidence="9" id="KW-1133">Transmembrane helix</keyword>
<keyword evidence="9" id="KW-0472">Membrane</keyword>
<name>A0A917ZGU2_9ACTN</name>
<dbReference type="Pfam" id="PF07730">
    <property type="entry name" value="HisKA_3"/>
    <property type="match status" value="1"/>
</dbReference>
<dbReference type="GO" id="GO:0016020">
    <property type="term" value="C:membrane"/>
    <property type="evidence" value="ECO:0007669"/>
    <property type="project" value="InterPro"/>
</dbReference>
<dbReference type="InterPro" id="IPR050482">
    <property type="entry name" value="Sensor_HK_TwoCompSys"/>
</dbReference>
<dbReference type="CDD" id="cd16917">
    <property type="entry name" value="HATPase_UhpB-NarQ-NarX-like"/>
    <property type="match status" value="1"/>
</dbReference>
<dbReference type="Pfam" id="PF02518">
    <property type="entry name" value="HATPase_c"/>
    <property type="match status" value="1"/>
</dbReference>